<proteinExistence type="predicted"/>
<evidence type="ECO:0000313" key="3">
    <source>
        <dbReference type="Proteomes" id="UP001266305"/>
    </source>
</evidence>
<feature type="transmembrane region" description="Helical" evidence="1">
    <location>
        <begin position="59"/>
        <end position="81"/>
    </location>
</feature>
<reference evidence="2 3" key="1">
    <citation type="submission" date="2023-05" db="EMBL/GenBank/DDBJ databases">
        <title>B98-5 Cell Line De Novo Hybrid Assembly: An Optical Mapping Approach.</title>
        <authorList>
            <person name="Kananen K."/>
            <person name="Auerbach J.A."/>
            <person name="Kautto E."/>
            <person name="Blachly J.S."/>
        </authorList>
    </citation>
    <scope>NUCLEOTIDE SEQUENCE [LARGE SCALE GENOMIC DNA]</scope>
    <source>
        <strain evidence="2">B95-8</strain>
        <tissue evidence="2">Cell line</tissue>
    </source>
</reference>
<sequence length="113" mass="12195">MLVGALAHKPARVNSDLPFFSGFLSPLFYAASVLNITFNKHQDQADSAQMPGVCESRAAVGRSVWVLFGLMVWPGTFPWGVSCVFTLTLHPPTEGVVHQALPPGSFHAGEESR</sequence>
<evidence type="ECO:0000313" key="2">
    <source>
        <dbReference type="EMBL" id="KAK2114813.1"/>
    </source>
</evidence>
<keyword evidence="1" id="KW-0812">Transmembrane</keyword>
<name>A0ABQ9VZI2_SAGOE</name>
<gene>
    <name evidence="2" type="ORF">P7K49_009079</name>
</gene>
<keyword evidence="1" id="KW-0472">Membrane</keyword>
<dbReference type="Proteomes" id="UP001266305">
    <property type="component" value="Unassembled WGS sequence"/>
</dbReference>
<keyword evidence="3" id="KW-1185">Reference proteome</keyword>
<accession>A0ABQ9VZI2</accession>
<dbReference type="EMBL" id="JASSZA010000004">
    <property type="protein sequence ID" value="KAK2114813.1"/>
    <property type="molecule type" value="Genomic_DNA"/>
</dbReference>
<keyword evidence="1" id="KW-1133">Transmembrane helix</keyword>
<protein>
    <submittedName>
        <fullName evidence="2">Uncharacterized protein</fullName>
    </submittedName>
</protein>
<evidence type="ECO:0000256" key="1">
    <source>
        <dbReference type="SAM" id="Phobius"/>
    </source>
</evidence>
<organism evidence="2 3">
    <name type="scientific">Saguinus oedipus</name>
    <name type="common">Cotton-top tamarin</name>
    <name type="synonym">Oedipomidas oedipus</name>
    <dbReference type="NCBI Taxonomy" id="9490"/>
    <lineage>
        <taxon>Eukaryota</taxon>
        <taxon>Metazoa</taxon>
        <taxon>Chordata</taxon>
        <taxon>Craniata</taxon>
        <taxon>Vertebrata</taxon>
        <taxon>Euteleostomi</taxon>
        <taxon>Mammalia</taxon>
        <taxon>Eutheria</taxon>
        <taxon>Euarchontoglires</taxon>
        <taxon>Primates</taxon>
        <taxon>Haplorrhini</taxon>
        <taxon>Platyrrhini</taxon>
        <taxon>Cebidae</taxon>
        <taxon>Callitrichinae</taxon>
        <taxon>Saguinus</taxon>
    </lineage>
</organism>
<comment type="caution">
    <text evidence="2">The sequence shown here is derived from an EMBL/GenBank/DDBJ whole genome shotgun (WGS) entry which is preliminary data.</text>
</comment>
<feature type="transmembrane region" description="Helical" evidence="1">
    <location>
        <begin position="20"/>
        <end position="38"/>
    </location>
</feature>